<comment type="caution">
    <text evidence="2">The sequence shown here is derived from an EMBL/GenBank/DDBJ whole genome shotgun (WGS) entry which is preliminary data.</text>
</comment>
<evidence type="ECO:0000256" key="1">
    <source>
        <dbReference type="SAM" id="SignalP"/>
    </source>
</evidence>
<proteinExistence type="predicted"/>
<organism evidence="2 3">
    <name type="scientific">Nocardiopsis suaedae</name>
    <dbReference type="NCBI Taxonomy" id="3018444"/>
    <lineage>
        <taxon>Bacteria</taxon>
        <taxon>Bacillati</taxon>
        <taxon>Actinomycetota</taxon>
        <taxon>Actinomycetes</taxon>
        <taxon>Streptosporangiales</taxon>
        <taxon>Nocardiopsidaceae</taxon>
        <taxon>Nocardiopsis</taxon>
    </lineage>
</organism>
<reference evidence="2" key="1">
    <citation type="submission" date="2023-01" db="EMBL/GenBank/DDBJ databases">
        <title>Draft genome sequence of Nocardiopsis sp. LSu2-4 isolated from halophytes.</title>
        <authorList>
            <person name="Duangmal K."/>
            <person name="Chantavorakit T."/>
        </authorList>
    </citation>
    <scope>NUCLEOTIDE SEQUENCE</scope>
    <source>
        <strain evidence="2">LSu2-4</strain>
    </source>
</reference>
<accession>A0ABT4TTB7</accession>
<sequence>MKKAFAVAALTAAAFGAAAPAYAGGYGGDGHHHNGGGDSYALINGDVAPCAIAPWNWEGPLNILSVTGDYNACQKIGVTHGG</sequence>
<gene>
    <name evidence="2" type="ORF">O4U47_25705</name>
</gene>
<feature type="chain" id="PRO_5046822149" description="DUF320 domain-containing protein" evidence="1">
    <location>
        <begin position="24"/>
        <end position="82"/>
    </location>
</feature>
<name>A0ABT4TTB7_9ACTN</name>
<evidence type="ECO:0000313" key="2">
    <source>
        <dbReference type="EMBL" id="MDA2807933.1"/>
    </source>
</evidence>
<evidence type="ECO:0000313" key="3">
    <source>
        <dbReference type="Proteomes" id="UP001165685"/>
    </source>
</evidence>
<feature type="signal peptide" evidence="1">
    <location>
        <begin position="1"/>
        <end position="23"/>
    </location>
</feature>
<dbReference type="Proteomes" id="UP001165685">
    <property type="component" value="Unassembled WGS sequence"/>
</dbReference>
<dbReference type="RefSeq" id="WP_270680552.1">
    <property type="nucleotide sequence ID" value="NZ_JAQFWP010000067.1"/>
</dbReference>
<protein>
    <recommendedName>
        <fullName evidence="4">DUF320 domain-containing protein</fullName>
    </recommendedName>
</protein>
<keyword evidence="1" id="KW-0732">Signal</keyword>
<dbReference type="EMBL" id="JAQFWP010000067">
    <property type="protein sequence ID" value="MDA2807933.1"/>
    <property type="molecule type" value="Genomic_DNA"/>
</dbReference>
<evidence type="ECO:0008006" key="4">
    <source>
        <dbReference type="Google" id="ProtNLM"/>
    </source>
</evidence>
<keyword evidence="3" id="KW-1185">Reference proteome</keyword>